<name>A0A7R9ZCT4_9STRA</name>
<proteinExistence type="predicted"/>
<evidence type="ECO:0000313" key="2">
    <source>
        <dbReference type="EMBL" id="CAD8317236.1"/>
    </source>
</evidence>
<accession>A0A7R9ZCT4</accession>
<gene>
    <name evidence="2" type="ORF">TDUB1175_LOCUS16030</name>
</gene>
<evidence type="ECO:0000256" key="1">
    <source>
        <dbReference type="SAM" id="MobiDB-lite"/>
    </source>
</evidence>
<protein>
    <submittedName>
        <fullName evidence="2">Uncharacterized protein</fullName>
    </submittedName>
</protein>
<sequence length="197" mass="21785">MIKASATSQVPWGYVCGFPIRHGGDLYGGAMYLQSSTVEGRAATPQGRAIRDASQRFGDGKTLPFPPCKRGYIPMVDGKKMYGCHIHSDNRKKRVEANGGVFRLGEKQLSDFWLGEKGNLGSNKLVKSKVPPKDPQHEQKKAAGKNEESSDLSKPIPKKRRQNESVLQTKKSALVPKPESGWLVHESSRAENGKRKR</sequence>
<feature type="region of interest" description="Disordered" evidence="1">
    <location>
        <begin position="123"/>
        <end position="197"/>
    </location>
</feature>
<feature type="compositionally biased region" description="Basic and acidic residues" evidence="1">
    <location>
        <begin position="186"/>
        <end position="197"/>
    </location>
</feature>
<organism evidence="2">
    <name type="scientific">Pseudictyota dubia</name>
    <dbReference type="NCBI Taxonomy" id="2749911"/>
    <lineage>
        <taxon>Eukaryota</taxon>
        <taxon>Sar</taxon>
        <taxon>Stramenopiles</taxon>
        <taxon>Ochrophyta</taxon>
        <taxon>Bacillariophyta</taxon>
        <taxon>Mediophyceae</taxon>
        <taxon>Biddulphiophycidae</taxon>
        <taxon>Eupodiscales</taxon>
        <taxon>Odontellaceae</taxon>
        <taxon>Pseudictyota</taxon>
    </lineage>
</organism>
<reference evidence="2" key="1">
    <citation type="submission" date="2021-01" db="EMBL/GenBank/DDBJ databases">
        <authorList>
            <person name="Corre E."/>
            <person name="Pelletier E."/>
            <person name="Niang G."/>
            <person name="Scheremetjew M."/>
            <person name="Finn R."/>
            <person name="Kale V."/>
            <person name="Holt S."/>
            <person name="Cochrane G."/>
            <person name="Meng A."/>
            <person name="Brown T."/>
            <person name="Cohen L."/>
        </authorList>
    </citation>
    <scope>NUCLEOTIDE SEQUENCE</scope>
    <source>
        <strain evidence="2">CCMP147</strain>
    </source>
</reference>
<feature type="compositionally biased region" description="Basic and acidic residues" evidence="1">
    <location>
        <begin position="131"/>
        <end position="148"/>
    </location>
</feature>
<dbReference type="EMBL" id="HBED01032021">
    <property type="protein sequence ID" value="CAD8317236.1"/>
    <property type="molecule type" value="Transcribed_RNA"/>
</dbReference>
<dbReference type="AlphaFoldDB" id="A0A7R9ZCT4"/>